<evidence type="ECO:0000313" key="5">
    <source>
        <dbReference type="Proteomes" id="UP000708148"/>
    </source>
</evidence>
<dbReference type="GO" id="GO:0004674">
    <property type="term" value="F:protein serine/threonine kinase activity"/>
    <property type="evidence" value="ECO:0007669"/>
    <property type="project" value="TreeGrafter"/>
</dbReference>
<gene>
    <name evidence="4" type="ORF">OSTQU699_LOCUS9482</name>
</gene>
<dbReference type="GO" id="GO:0005524">
    <property type="term" value="F:ATP binding"/>
    <property type="evidence" value="ECO:0007669"/>
    <property type="project" value="UniProtKB-KW"/>
</dbReference>
<dbReference type="Pfam" id="PF07714">
    <property type="entry name" value="PK_Tyr_Ser-Thr"/>
    <property type="match status" value="1"/>
</dbReference>
<dbReference type="Gene3D" id="1.10.510.10">
    <property type="entry name" value="Transferase(Phosphotransferase) domain 1"/>
    <property type="match status" value="1"/>
</dbReference>
<feature type="domain" description="Protein kinase" evidence="3">
    <location>
        <begin position="40"/>
        <end position="158"/>
    </location>
</feature>
<evidence type="ECO:0000256" key="2">
    <source>
        <dbReference type="ARBA" id="ARBA00022840"/>
    </source>
</evidence>
<dbReference type="PANTHER" id="PTHR44329:SF298">
    <property type="entry name" value="MIXED LINEAGE KINASE DOMAIN-LIKE PROTEIN"/>
    <property type="match status" value="1"/>
</dbReference>
<comment type="caution">
    <text evidence="4">The sequence shown here is derived from an EMBL/GenBank/DDBJ whole genome shotgun (WGS) entry which is preliminary data.</text>
</comment>
<dbReference type="OrthoDB" id="540795at2759"/>
<dbReference type="Proteomes" id="UP000708148">
    <property type="component" value="Unassembled WGS sequence"/>
</dbReference>
<evidence type="ECO:0000259" key="3">
    <source>
        <dbReference type="PROSITE" id="PS50011"/>
    </source>
</evidence>
<dbReference type="PANTHER" id="PTHR44329">
    <property type="entry name" value="SERINE/THREONINE-PROTEIN KINASE TNNI3K-RELATED"/>
    <property type="match status" value="1"/>
</dbReference>
<evidence type="ECO:0000256" key="1">
    <source>
        <dbReference type="ARBA" id="ARBA00022741"/>
    </source>
</evidence>
<dbReference type="InterPro" id="IPR051681">
    <property type="entry name" value="Ser/Thr_Kinases-Pseudokinases"/>
</dbReference>
<dbReference type="InterPro" id="IPR011009">
    <property type="entry name" value="Kinase-like_dom_sf"/>
</dbReference>
<organism evidence="4 5">
    <name type="scientific">Ostreobium quekettii</name>
    <dbReference type="NCBI Taxonomy" id="121088"/>
    <lineage>
        <taxon>Eukaryota</taxon>
        <taxon>Viridiplantae</taxon>
        <taxon>Chlorophyta</taxon>
        <taxon>core chlorophytes</taxon>
        <taxon>Ulvophyceae</taxon>
        <taxon>TCBD clade</taxon>
        <taxon>Bryopsidales</taxon>
        <taxon>Ostreobineae</taxon>
        <taxon>Ostreobiaceae</taxon>
        <taxon>Ostreobium</taxon>
    </lineage>
</organism>
<dbReference type="SUPFAM" id="SSF56112">
    <property type="entry name" value="Protein kinase-like (PK-like)"/>
    <property type="match status" value="1"/>
</dbReference>
<reference evidence="4" key="1">
    <citation type="submission" date="2020-12" db="EMBL/GenBank/DDBJ databases">
        <authorList>
            <person name="Iha C."/>
        </authorList>
    </citation>
    <scope>NUCLEOTIDE SEQUENCE</scope>
</reference>
<dbReference type="PROSITE" id="PS50011">
    <property type="entry name" value="PROTEIN_KINASE_DOM"/>
    <property type="match status" value="1"/>
</dbReference>
<dbReference type="EMBL" id="CAJHUC010002649">
    <property type="protein sequence ID" value="CAD7704126.1"/>
    <property type="molecule type" value="Genomic_DNA"/>
</dbReference>
<dbReference type="AlphaFoldDB" id="A0A8S1JD93"/>
<keyword evidence="5" id="KW-1185">Reference proteome</keyword>
<name>A0A8S1JD93_9CHLO</name>
<evidence type="ECO:0000313" key="4">
    <source>
        <dbReference type="EMBL" id="CAD7704126.1"/>
    </source>
</evidence>
<proteinExistence type="predicted"/>
<accession>A0A8S1JD93</accession>
<dbReference type="InterPro" id="IPR000719">
    <property type="entry name" value="Prot_kinase_dom"/>
</dbReference>
<sequence>MGEERAAEQPRQAEHMTYQSLVEQRELQVLQVPSVDNVAVLKKGKEFVGAHGSVKEGVWRDNDGITHSVAVKSVKVAGNEKGLAIMNKEIEILARLPRHPNVVRVIGVRPGEEPVIVEEWMPMTLKDLTEMGPRPSYGELVRIILDVAKGLLHLHCSL</sequence>
<protein>
    <recommendedName>
        <fullName evidence="3">Protein kinase domain-containing protein</fullName>
    </recommendedName>
</protein>
<keyword evidence="2" id="KW-0067">ATP-binding</keyword>
<dbReference type="InterPro" id="IPR001245">
    <property type="entry name" value="Ser-Thr/Tyr_kinase_cat_dom"/>
</dbReference>
<keyword evidence="1" id="KW-0547">Nucleotide-binding</keyword>